<proteinExistence type="predicted"/>
<comment type="caution">
    <text evidence="3">The sequence shown here is derived from an EMBL/GenBank/DDBJ whole genome shotgun (WGS) entry which is preliminary data.</text>
</comment>
<evidence type="ECO:0000256" key="1">
    <source>
        <dbReference type="SAM" id="MobiDB-lite"/>
    </source>
</evidence>
<feature type="transmembrane region" description="Helical" evidence="2">
    <location>
        <begin position="20"/>
        <end position="43"/>
    </location>
</feature>
<evidence type="ECO:0000313" key="3">
    <source>
        <dbReference type="EMBL" id="GAV28043.1"/>
    </source>
</evidence>
<sequence>MAFAQYYHPTTISSTFDVFYFLEFISFLIFAISTLSLMLRLLIDSEQNSEYSKSFSASESNKSLHKYRNSFSSSSQCFQSKDLVQGHVLDIVKLCTSSCPFIVSVGIDHKILVWSPLKYPIPIPTQLPISAKFLPVTHVEMSDSGSAITVFSRSGEIKCWSRSSMSWVWNIFFEELANDTPLVSFFRKRTQVSNGRRKLVSRVSRQTKEHAPTRNTVTSRHPPPPPSAATNTDLNSGRRLSLDSNFDQNISTKDKSNMEFIIVLKNGAIISIECSTGKYDRAIFSDSPLLCAKKLISPRVNDRIVGVKENGELVVSTVVNNKWRSRPVKIDTSNYNKGKSLITPAVLLKYPEFNYSSSPDVLPPTKSFSADDKTITDKKVGFVDENLNDLQGIVMETVPFVGMIVRAFGSKCQLIDVQSGTVLKEWQIFQFKASTFRVFHPEPSHCRFCGCASVASFSIAYTGSEGNSLIMHTFSIDNRAKNNICLRVERDSRETRCLGFASVTEHQHVLSNVEGWCPTDMNILMGVRKKENSESISTSSSSTTGSDEKAEGSILNSLFESGIGLRQRKKINDINEPKKINETKDNSKERERKMSPIIENSSIFNRTTKTAEILHTHRLSDTWEGWTMSADGQVRFYEIPDGSDSGLLIKKLGPVSKFGHKSLVVSFGNIMKVLYLGNDSLVEEDSPSDEDLSSTKYQSSSSLSFINRRRRMRMKKYDLTHSTCFEESSTASTEPVAKALASANEYQK</sequence>
<feature type="region of interest" description="Disordered" evidence="1">
    <location>
        <begin position="197"/>
        <end position="236"/>
    </location>
</feature>
<keyword evidence="4" id="KW-1185">Reference proteome</keyword>
<keyword evidence="2" id="KW-0812">Transmembrane</keyword>
<keyword evidence="2" id="KW-0472">Membrane</keyword>
<feature type="region of interest" description="Disordered" evidence="1">
    <location>
        <begin position="530"/>
        <end position="551"/>
    </location>
</feature>
<dbReference type="EMBL" id="BDGI01000056">
    <property type="protein sequence ID" value="GAV28043.1"/>
    <property type="molecule type" value="Genomic_DNA"/>
</dbReference>
<dbReference type="SUPFAM" id="SSF50978">
    <property type="entry name" value="WD40 repeat-like"/>
    <property type="match status" value="1"/>
</dbReference>
<organism evidence="3 4">
    <name type="scientific">Pichia membranifaciens</name>
    <dbReference type="NCBI Taxonomy" id="4926"/>
    <lineage>
        <taxon>Eukaryota</taxon>
        <taxon>Fungi</taxon>
        <taxon>Dikarya</taxon>
        <taxon>Ascomycota</taxon>
        <taxon>Saccharomycotina</taxon>
        <taxon>Pichiomycetes</taxon>
        <taxon>Pichiales</taxon>
        <taxon>Pichiaceae</taxon>
        <taxon>Pichia</taxon>
    </lineage>
</organism>
<dbReference type="InterPro" id="IPR036322">
    <property type="entry name" value="WD40_repeat_dom_sf"/>
</dbReference>
<dbReference type="AlphaFoldDB" id="A0A1Q2YF74"/>
<gene>
    <name evidence="3" type="ORF">PMKS-001511</name>
</gene>
<feature type="region of interest" description="Disordered" evidence="1">
    <location>
        <begin position="574"/>
        <end position="594"/>
    </location>
</feature>
<evidence type="ECO:0000313" key="4">
    <source>
        <dbReference type="Proteomes" id="UP000186136"/>
    </source>
</evidence>
<reference evidence="3 4" key="1">
    <citation type="submission" date="2016-08" db="EMBL/GenBank/DDBJ databases">
        <title>Whole genome shotgun sequence of Pichia membranifaciens KS47-1.</title>
        <authorList>
            <person name="Konishi M."/>
            <person name="Ishida M."/>
            <person name="Arakawa T."/>
            <person name="Kato Y."/>
            <person name="Horiuchi J."/>
        </authorList>
    </citation>
    <scope>NUCLEOTIDE SEQUENCE [LARGE SCALE GENOMIC DNA]</scope>
    <source>
        <strain evidence="3 4">KS47-1</strain>
    </source>
</reference>
<protein>
    <submittedName>
        <fullName evidence="3">Uncharacterized protein</fullName>
    </submittedName>
</protein>
<dbReference type="OrthoDB" id="1914839at2759"/>
<feature type="compositionally biased region" description="Low complexity" evidence="1">
    <location>
        <begin position="534"/>
        <end position="545"/>
    </location>
</feature>
<dbReference type="Proteomes" id="UP000186136">
    <property type="component" value="Unassembled WGS sequence"/>
</dbReference>
<accession>A0A1Q2YF74</accession>
<name>A0A1Q2YF74_9ASCO</name>
<keyword evidence="2" id="KW-1133">Transmembrane helix</keyword>
<evidence type="ECO:0000256" key="2">
    <source>
        <dbReference type="SAM" id="Phobius"/>
    </source>
</evidence>